<feature type="domain" description="HIT" evidence="3">
    <location>
        <begin position="6"/>
        <end position="111"/>
    </location>
</feature>
<proteinExistence type="predicted"/>
<dbReference type="RefSeq" id="WP_126016598.1">
    <property type="nucleotide sequence ID" value="NZ_CP034437.1"/>
</dbReference>
<keyword evidence="5" id="KW-1185">Reference proteome</keyword>
<feature type="active site" description="Tele-AMP-histidine intermediate" evidence="1">
    <location>
        <position position="100"/>
    </location>
</feature>
<evidence type="ECO:0000313" key="5">
    <source>
        <dbReference type="Proteomes" id="UP000272528"/>
    </source>
</evidence>
<feature type="short sequence motif" description="Histidine triad motif" evidence="2">
    <location>
        <begin position="96"/>
        <end position="100"/>
    </location>
</feature>
<dbReference type="PANTHER" id="PTHR46648:SF1">
    <property type="entry name" value="ADENOSINE 5'-MONOPHOSPHORAMIDASE HNT1"/>
    <property type="match status" value="1"/>
</dbReference>
<protein>
    <submittedName>
        <fullName evidence="4">HIT family protein</fullName>
    </submittedName>
</protein>
<name>A0A3Q8X5R3_9BACL</name>
<gene>
    <name evidence="4" type="ORF">EJC50_15935</name>
</gene>
<dbReference type="EMBL" id="CP034437">
    <property type="protein sequence ID" value="AZN40987.1"/>
    <property type="molecule type" value="Genomic_DNA"/>
</dbReference>
<dbReference type="Gene3D" id="3.30.428.10">
    <property type="entry name" value="HIT-like"/>
    <property type="match status" value="1"/>
</dbReference>
<organism evidence="4 5">
    <name type="scientific">Paenibacillus albus</name>
    <dbReference type="NCBI Taxonomy" id="2495582"/>
    <lineage>
        <taxon>Bacteria</taxon>
        <taxon>Bacillati</taxon>
        <taxon>Bacillota</taxon>
        <taxon>Bacilli</taxon>
        <taxon>Bacillales</taxon>
        <taxon>Paenibacillaceae</taxon>
        <taxon>Paenibacillus</taxon>
    </lineage>
</organism>
<accession>A0A3Q8X5R3</accession>
<dbReference type="InterPro" id="IPR001310">
    <property type="entry name" value="Histidine_triad_HIT"/>
</dbReference>
<dbReference type="OrthoDB" id="9784774at2"/>
<dbReference type="GO" id="GO:0003824">
    <property type="term" value="F:catalytic activity"/>
    <property type="evidence" value="ECO:0007669"/>
    <property type="project" value="InterPro"/>
</dbReference>
<dbReference type="Proteomes" id="UP000272528">
    <property type="component" value="Chromosome"/>
</dbReference>
<dbReference type="GO" id="GO:0009117">
    <property type="term" value="P:nucleotide metabolic process"/>
    <property type="evidence" value="ECO:0007669"/>
    <property type="project" value="TreeGrafter"/>
</dbReference>
<evidence type="ECO:0000259" key="3">
    <source>
        <dbReference type="PROSITE" id="PS51084"/>
    </source>
</evidence>
<evidence type="ECO:0000313" key="4">
    <source>
        <dbReference type="EMBL" id="AZN40987.1"/>
    </source>
</evidence>
<dbReference type="AlphaFoldDB" id="A0A3Q8X5R3"/>
<sequence length="141" mass="15549">MSAACLGCSIANSWQECQVVYEDDYVTCVLDIAPLNEGHTLILPKRHYAELVEMDPAVLEAVMEASVHVSKALSAVYKPDGISVIQNGGQFNDLGHYHMHVFPRYQGDGFGWKEPEQAANPEQPGLVKDKLQQVIQALLNP</sequence>
<reference evidence="5" key="1">
    <citation type="submission" date="2018-12" db="EMBL/GenBank/DDBJ databases">
        <title>Genome sequence of Peanibacillus sp.</title>
        <authorList>
            <person name="Subramani G."/>
            <person name="Srinivasan S."/>
            <person name="Kim M.K."/>
        </authorList>
    </citation>
    <scope>NUCLEOTIDE SEQUENCE [LARGE SCALE GENOMIC DNA]</scope>
    <source>
        <strain evidence="5">18JY67-1</strain>
    </source>
</reference>
<dbReference type="Pfam" id="PF01230">
    <property type="entry name" value="HIT"/>
    <property type="match status" value="1"/>
</dbReference>
<dbReference type="PRINTS" id="PR00332">
    <property type="entry name" value="HISTRIAD"/>
</dbReference>
<dbReference type="KEGG" id="palb:EJC50_15935"/>
<dbReference type="PROSITE" id="PS51084">
    <property type="entry name" value="HIT_2"/>
    <property type="match status" value="1"/>
</dbReference>
<evidence type="ECO:0000256" key="1">
    <source>
        <dbReference type="PIRSR" id="PIRSR601310-1"/>
    </source>
</evidence>
<dbReference type="InterPro" id="IPR036265">
    <property type="entry name" value="HIT-like_sf"/>
</dbReference>
<dbReference type="PANTHER" id="PTHR46648">
    <property type="entry name" value="HIT FAMILY PROTEIN 1"/>
    <property type="match status" value="1"/>
</dbReference>
<dbReference type="SUPFAM" id="SSF54197">
    <property type="entry name" value="HIT-like"/>
    <property type="match status" value="1"/>
</dbReference>
<evidence type="ECO:0000256" key="2">
    <source>
        <dbReference type="PROSITE-ProRule" id="PRU00464"/>
    </source>
</evidence>
<dbReference type="InterPro" id="IPR011146">
    <property type="entry name" value="HIT-like"/>
</dbReference>